<dbReference type="EMBL" id="CP007174">
    <property type="protein sequence ID" value="AIF84944.1"/>
    <property type="molecule type" value="Genomic_DNA"/>
</dbReference>
<keyword evidence="4" id="KW-1185">Reference proteome</keyword>
<feature type="domain" description="ParB-like N-terminal" evidence="2">
    <location>
        <begin position="4"/>
        <end position="98"/>
    </location>
</feature>
<dbReference type="GeneID" id="41598584"/>
<dbReference type="GO" id="GO:0007059">
    <property type="term" value="P:chromosome segregation"/>
    <property type="evidence" value="ECO:0007669"/>
    <property type="project" value="UniProtKB-KW"/>
</dbReference>
<gene>
    <name evidence="3" type="ORF">NTE_02906</name>
</gene>
<dbReference type="NCBIfam" id="TIGR00180">
    <property type="entry name" value="parB_part"/>
    <property type="match status" value="1"/>
</dbReference>
<dbReference type="Pfam" id="PF17762">
    <property type="entry name" value="HTH_ParB"/>
    <property type="match status" value="1"/>
</dbReference>
<dbReference type="STRING" id="1459636.NTE_02906"/>
<organism evidence="3 4">
    <name type="scientific">Candidatus Nitrososphaera evergladensis SR1</name>
    <dbReference type="NCBI Taxonomy" id="1459636"/>
    <lineage>
        <taxon>Archaea</taxon>
        <taxon>Nitrososphaerota</taxon>
        <taxon>Nitrososphaeria</taxon>
        <taxon>Nitrososphaerales</taxon>
        <taxon>Nitrososphaeraceae</taxon>
        <taxon>Nitrososphaera</taxon>
    </lineage>
</organism>
<evidence type="ECO:0000259" key="2">
    <source>
        <dbReference type="SMART" id="SM00470"/>
    </source>
</evidence>
<dbReference type="InterPro" id="IPR004437">
    <property type="entry name" value="ParB/RepB/Spo0J"/>
</dbReference>
<dbReference type="HOGENOM" id="CLU_1100917_0_0_2"/>
<reference evidence="3 4" key="1">
    <citation type="journal article" date="2014" name="PLoS ONE">
        <title>Genome Sequence of Candidatus Nitrososphaera evergladensis from Group I.1b Enriched from Everglades Soil Reveals Novel Genomic Features of the Ammonia-Oxidizing Archaea.</title>
        <authorList>
            <person name="Zhalnina K.V."/>
            <person name="Dias R."/>
            <person name="Leonard M.T."/>
            <person name="Dorr de Quadros P."/>
            <person name="Camargo F.A."/>
            <person name="Drew J.C."/>
            <person name="Farmerie W.G."/>
            <person name="Daroub S.H."/>
            <person name="Triplett E.W."/>
        </authorList>
    </citation>
    <scope>NUCLEOTIDE SEQUENCE [LARGE SCALE GENOMIC DNA]</scope>
    <source>
        <strain evidence="3 4">SR1</strain>
    </source>
</reference>
<dbReference type="KEGG" id="nev:NTE_02906"/>
<dbReference type="PANTHER" id="PTHR33375:SF1">
    <property type="entry name" value="CHROMOSOME-PARTITIONING PROTEIN PARB-RELATED"/>
    <property type="match status" value="1"/>
</dbReference>
<protein>
    <submittedName>
        <fullName evidence="3">ParB-like partition protein</fullName>
    </submittedName>
</protein>
<dbReference type="PANTHER" id="PTHR33375">
    <property type="entry name" value="CHROMOSOME-PARTITIONING PROTEIN PARB-RELATED"/>
    <property type="match status" value="1"/>
</dbReference>
<dbReference type="GO" id="GO:0003677">
    <property type="term" value="F:DNA binding"/>
    <property type="evidence" value="ECO:0007669"/>
    <property type="project" value="InterPro"/>
</dbReference>
<dbReference type="SUPFAM" id="SSF110849">
    <property type="entry name" value="ParB/Sulfiredoxin"/>
    <property type="match status" value="1"/>
</dbReference>
<dbReference type="InterPro" id="IPR050336">
    <property type="entry name" value="Chromosome_partition/occlusion"/>
</dbReference>
<evidence type="ECO:0000256" key="1">
    <source>
        <dbReference type="ARBA" id="ARBA00022829"/>
    </source>
</evidence>
<dbReference type="Gene3D" id="3.90.1530.30">
    <property type="match status" value="1"/>
</dbReference>
<dbReference type="Pfam" id="PF02195">
    <property type="entry name" value="ParB_N"/>
    <property type="match status" value="1"/>
</dbReference>
<dbReference type="eggNOG" id="arCOG11113">
    <property type="taxonomic scope" value="Archaea"/>
</dbReference>
<dbReference type="InterPro" id="IPR041468">
    <property type="entry name" value="HTH_ParB/Spo0J"/>
</dbReference>
<dbReference type="SUPFAM" id="SSF109709">
    <property type="entry name" value="KorB DNA-binding domain-like"/>
    <property type="match status" value="1"/>
</dbReference>
<name>A0A075N0C5_9ARCH</name>
<keyword evidence="1" id="KW-0159">Chromosome partition</keyword>
<dbReference type="OrthoDB" id="8181at2157"/>
<accession>A0A075N0C5</accession>
<dbReference type="Proteomes" id="UP000028194">
    <property type="component" value="Chromosome"/>
</dbReference>
<evidence type="ECO:0000313" key="4">
    <source>
        <dbReference type="Proteomes" id="UP000028194"/>
    </source>
</evidence>
<dbReference type="InterPro" id="IPR036086">
    <property type="entry name" value="ParB/Sulfiredoxin_sf"/>
</dbReference>
<dbReference type="InterPro" id="IPR003115">
    <property type="entry name" value="ParB_N"/>
</dbReference>
<dbReference type="GO" id="GO:0005694">
    <property type="term" value="C:chromosome"/>
    <property type="evidence" value="ECO:0007669"/>
    <property type="project" value="TreeGrafter"/>
</dbReference>
<dbReference type="Gene3D" id="1.10.10.2830">
    <property type="match status" value="1"/>
</dbReference>
<proteinExistence type="predicted"/>
<dbReference type="SMART" id="SM00470">
    <property type="entry name" value="ParB"/>
    <property type="match status" value="1"/>
</dbReference>
<sequence>MQVKNIPVNMIDIAEENVRKDHSFGEDDKDRLIKEHLSKFDLLQPVVVRFDDKSRRYKLLIGRRRFFALSAKGETQIPAVVTELEGAEAEAASLFENLIRKDLSPLEKARMVKRLVDTTKAGITGVAAKYGLPKSTVSEWLSILSLPQVLQDNIEQGRITSYEAIRIARKPKTVQEKLVAAAQEGRLQEEMAQAGVKRGAPRGLLTIRIVFDPRRKSDKQLWEKLNAKAEESGLDVTDYARSILSGHVQRDT</sequence>
<dbReference type="RefSeq" id="WP_148701430.1">
    <property type="nucleotide sequence ID" value="NZ_CP007174.1"/>
</dbReference>
<evidence type="ECO:0000313" key="3">
    <source>
        <dbReference type="EMBL" id="AIF84944.1"/>
    </source>
</evidence>
<dbReference type="AlphaFoldDB" id="A0A075N0C5"/>